<dbReference type="PROSITE" id="PS50051">
    <property type="entry name" value="MCM_2"/>
    <property type="match status" value="1"/>
</dbReference>
<dbReference type="GO" id="GO:0017116">
    <property type="term" value="F:single-stranded DNA helicase activity"/>
    <property type="evidence" value="ECO:0007669"/>
    <property type="project" value="TreeGrafter"/>
</dbReference>
<name>A0A0B2UHQ1_9MICR</name>
<feature type="domain" description="MCM C-terminal AAA(+) ATPase" evidence="9">
    <location>
        <begin position="286"/>
        <end position="489"/>
    </location>
</feature>
<keyword evidence="6" id="KW-0539">Nucleus</keyword>
<dbReference type="GO" id="GO:0043596">
    <property type="term" value="C:nuclear replication fork"/>
    <property type="evidence" value="ECO:0007669"/>
    <property type="project" value="UniProtKB-ARBA"/>
</dbReference>
<evidence type="ECO:0000256" key="2">
    <source>
        <dbReference type="ARBA" id="ARBA00008010"/>
    </source>
</evidence>
<accession>A0A0B2UHQ1</accession>
<dbReference type="GO" id="GO:0031261">
    <property type="term" value="C:DNA replication preinitiation complex"/>
    <property type="evidence" value="ECO:0007669"/>
    <property type="project" value="UniProtKB-ARBA"/>
</dbReference>
<keyword evidence="3 8" id="KW-0547">Nucleotide-binding</keyword>
<sequence>MHIQTWAVYFPEEELTAFNELVQIVADIKDKLNNILSLQDIEEIATSKIYELSIQTLEALVPKEHLDSNAGNMLSCISCALSEILYDAGHLCIKIHIRIITFRCQSRFADVDGTSLGKLVFVSGTVCRVGFRRIVCTKMDFECSKCGEVLVVSMKDNIFRPPRGCRAMCNSKVFVPLKATPGMYCMDTQDIKIQELYSGEGETGNGMPKMMECILNDDFVGTMAPGDIVQVVGVLGVELESENLYKLVVKVNNIQIVKNKGLFVENLECQGADFMEFRRIAKGEGIMNLFIECFYSTVYGNELIKAGLMLALFGGTRKSIRQHLVRSEIHVLIIGDPGLGKSRLLLNTCVALPKSSYVSGSFATTAGLTVSLTHDPISGEYMADAGALVVTDNGVCCLDEFDKIDDHAVLFEAMEDQRVSVAKGGVICSIPTRSTVVAATNPRHGHFDRTKGMEENVRFDSGLLSRFDLVFVLLDDLAEDECQGIPARILKKRQGANVPEEQIDEIVKLIKSDGFIEDLKRKGGDAYSCDVLRKYILYARGNVFPMLSKSAKDALKEYYLEIRKEFGAGTRDLEALVRLAEARAKMELRSIATKADALFSVELYKRARSYRKKMVVDRKKSKGFNEMLREYKHTNGEGLISKELLYEMMGESNSEKNVDEFIEMLNHNGVLIKKGKDMYKILI</sequence>
<dbReference type="InterPro" id="IPR041562">
    <property type="entry name" value="MCM_lid"/>
</dbReference>
<evidence type="ECO:0000256" key="4">
    <source>
        <dbReference type="ARBA" id="ARBA00022840"/>
    </source>
</evidence>
<dbReference type="STRING" id="1354746.A0A0B2UHQ1"/>
<dbReference type="SUPFAM" id="SSF52540">
    <property type="entry name" value="P-loop containing nucleoside triphosphate hydrolases"/>
    <property type="match status" value="1"/>
</dbReference>
<evidence type="ECO:0000256" key="6">
    <source>
        <dbReference type="ARBA" id="ARBA00023242"/>
    </source>
</evidence>
<dbReference type="Gene3D" id="3.40.50.300">
    <property type="entry name" value="P-loop containing nucleotide triphosphate hydrolases"/>
    <property type="match status" value="1"/>
</dbReference>
<evidence type="ECO:0000256" key="3">
    <source>
        <dbReference type="ARBA" id="ARBA00022741"/>
    </source>
</evidence>
<dbReference type="SMART" id="SM00382">
    <property type="entry name" value="AAA"/>
    <property type="match status" value="1"/>
</dbReference>
<comment type="similarity">
    <text evidence="2 8">Belongs to the MCM family.</text>
</comment>
<dbReference type="HOGENOM" id="CLU_000995_7_2_1"/>
<dbReference type="GO" id="GO:0042555">
    <property type="term" value="C:MCM complex"/>
    <property type="evidence" value="ECO:0007669"/>
    <property type="project" value="UniProtKB-ARBA"/>
</dbReference>
<comment type="subcellular location">
    <subcellularLocation>
        <location evidence="1">Nucleus</location>
    </subcellularLocation>
</comment>
<dbReference type="EMBL" id="JOKQ01000012">
    <property type="protein sequence ID" value="KHN68848.1"/>
    <property type="molecule type" value="Genomic_DNA"/>
</dbReference>
<dbReference type="InterPro" id="IPR027417">
    <property type="entry name" value="P-loop_NTPase"/>
</dbReference>
<dbReference type="GO" id="GO:0003697">
    <property type="term" value="F:single-stranded DNA binding"/>
    <property type="evidence" value="ECO:0007669"/>
    <property type="project" value="TreeGrafter"/>
</dbReference>
<dbReference type="PRINTS" id="PR01657">
    <property type="entry name" value="MCMFAMILY"/>
</dbReference>
<dbReference type="InterPro" id="IPR031327">
    <property type="entry name" value="MCM"/>
</dbReference>
<dbReference type="PANTHER" id="PTHR11630">
    <property type="entry name" value="DNA REPLICATION LICENSING FACTOR MCM FAMILY MEMBER"/>
    <property type="match status" value="1"/>
</dbReference>
<dbReference type="CDD" id="cd22247">
    <property type="entry name" value="MCM8_WHD"/>
    <property type="match status" value="1"/>
</dbReference>
<dbReference type="Pfam" id="PF25051">
    <property type="entry name" value="WHD_MCM8"/>
    <property type="match status" value="1"/>
</dbReference>
<keyword evidence="4 8" id="KW-0067">ATP-binding</keyword>
<evidence type="ECO:0000256" key="1">
    <source>
        <dbReference type="ARBA" id="ARBA00004123"/>
    </source>
</evidence>
<dbReference type="GO" id="GO:0005656">
    <property type="term" value="C:nuclear pre-replicative complex"/>
    <property type="evidence" value="ECO:0007669"/>
    <property type="project" value="UniProtKB-ARBA"/>
</dbReference>
<dbReference type="InterPro" id="IPR003593">
    <property type="entry name" value="AAA+_ATPase"/>
</dbReference>
<dbReference type="InterPro" id="IPR033762">
    <property type="entry name" value="MCM_OB"/>
</dbReference>
<dbReference type="Proteomes" id="UP000031056">
    <property type="component" value="Unassembled WGS sequence"/>
</dbReference>
<dbReference type="GeneID" id="26262585"/>
<proteinExistence type="inferred from homology"/>
<dbReference type="RefSeq" id="XP_014562890.1">
    <property type="nucleotide sequence ID" value="XM_014707404.1"/>
</dbReference>
<dbReference type="Pfam" id="PF17855">
    <property type="entry name" value="MCM_lid"/>
    <property type="match status" value="1"/>
</dbReference>
<evidence type="ECO:0000256" key="8">
    <source>
        <dbReference type="RuleBase" id="RU004070"/>
    </source>
</evidence>
<dbReference type="PANTHER" id="PTHR11630:SF47">
    <property type="entry name" value="DNA HELICASE MCM8"/>
    <property type="match status" value="1"/>
</dbReference>
<dbReference type="Gene3D" id="2.20.28.10">
    <property type="match status" value="1"/>
</dbReference>
<dbReference type="AlphaFoldDB" id="A0A0B2UHQ1"/>
<dbReference type="Gene3D" id="2.40.50.140">
    <property type="entry name" value="Nucleic acid-binding proteins"/>
    <property type="match status" value="1"/>
</dbReference>
<evidence type="ECO:0000256" key="5">
    <source>
        <dbReference type="ARBA" id="ARBA00023125"/>
    </source>
</evidence>
<protein>
    <recommendedName>
        <fullName evidence="7">Minichromosome maintenance 8</fullName>
    </recommendedName>
</protein>
<keyword evidence="11" id="KW-1185">Reference proteome</keyword>
<dbReference type="InterPro" id="IPR012340">
    <property type="entry name" value="NA-bd_OB-fold"/>
</dbReference>
<dbReference type="SUPFAM" id="SSF50249">
    <property type="entry name" value="Nucleic acid-binding proteins"/>
    <property type="match status" value="1"/>
</dbReference>
<evidence type="ECO:0000256" key="7">
    <source>
        <dbReference type="ARBA" id="ARBA00042306"/>
    </source>
</evidence>
<dbReference type="GO" id="GO:0006310">
    <property type="term" value="P:DNA recombination"/>
    <property type="evidence" value="ECO:0007669"/>
    <property type="project" value="UniProtKB-ARBA"/>
</dbReference>
<dbReference type="GO" id="GO:0005524">
    <property type="term" value="F:ATP binding"/>
    <property type="evidence" value="ECO:0007669"/>
    <property type="project" value="UniProtKB-KW"/>
</dbReference>
<evidence type="ECO:0000313" key="11">
    <source>
        <dbReference type="Proteomes" id="UP000031056"/>
    </source>
</evidence>
<dbReference type="InterPro" id="IPR056875">
    <property type="entry name" value="MCM8/REC_WHD"/>
</dbReference>
<evidence type="ECO:0000259" key="9">
    <source>
        <dbReference type="PROSITE" id="PS50051"/>
    </source>
</evidence>
<comment type="caution">
    <text evidence="10">The sequence shown here is derived from an EMBL/GenBank/DDBJ whole genome shotgun (WGS) entry which is preliminary data.</text>
</comment>
<organism evidence="10 11">
    <name type="scientific">Ordospora colligata OC4</name>
    <dbReference type="NCBI Taxonomy" id="1354746"/>
    <lineage>
        <taxon>Eukaryota</taxon>
        <taxon>Fungi</taxon>
        <taxon>Fungi incertae sedis</taxon>
        <taxon>Microsporidia</taxon>
        <taxon>Ordosporidae</taxon>
        <taxon>Ordospora</taxon>
    </lineage>
</organism>
<dbReference type="Pfam" id="PF17207">
    <property type="entry name" value="MCM_OB"/>
    <property type="match status" value="1"/>
</dbReference>
<keyword evidence="5 8" id="KW-0238">DNA-binding</keyword>
<dbReference type="InParanoid" id="A0A0B2UHQ1"/>
<evidence type="ECO:0000313" key="10">
    <source>
        <dbReference type="EMBL" id="KHN68848.1"/>
    </source>
</evidence>
<dbReference type="GO" id="GO:0006279">
    <property type="term" value="P:premeiotic DNA replication"/>
    <property type="evidence" value="ECO:0007669"/>
    <property type="project" value="UniProtKB-ARBA"/>
</dbReference>
<reference evidence="10 11" key="1">
    <citation type="journal article" date="2014" name="MBio">
        <title>The Ordospora colligata genome; evolution of extreme reduction in microsporidia and host-to-parasite horizontal gene transfer.</title>
        <authorList>
            <person name="Pombert J.-F."/>
            <person name="Haag K.L."/>
            <person name="Beidas S."/>
            <person name="Ebert D."/>
            <person name="Keeling P.J."/>
        </authorList>
    </citation>
    <scope>NUCLEOTIDE SEQUENCE [LARGE SCALE GENOMIC DNA]</scope>
    <source>
        <strain evidence="10 11">OC4</strain>
    </source>
</reference>
<dbReference type="Pfam" id="PF00493">
    <property type="entry name" value="MCM"/>
    <property type="match status" value="1"/>
</dbReference>
<gene>
    <name evidence="10" type="ORF">M896_120680</name>
</gene>
<dbReference type="VEuPathDB" id="MicrosporidiaDB:M896_120680"/>
<dbReference type="InterPro" id="IPR001208">
    <property type="entry name" value="MCM_dom"/>
</dbReference>
<dbReference type="SMART" id="SM00350">
    <property type="entry name" value="MCM"/>
    <property type="match status" value="1"/>
</dbReference>
<dbReference type="OrthoDB" id="7462577at2759"/>